<dbReference type="AlphaFoldDB" id="A0A1M5XVT8"/>
<feature type="transmembrane region" description="Helical" evidence="5">
    <location>
        <begin position="42"/>
        <end position="63"/>
    </location>
</feature>
<feature type="transmembrane region" description="Helical" evidence="5">
    <location>
        <begin position="100"/>
        <end position="122"/>
    </location>
</feature>
<dbReference type="Gene3D" id="1.20.1250.20">
    <property type="entry name" value="MFS general substrate transporter like domains"/>
    <property type="match status" value="1"/>
</dbReference>
<feature type="transmembrane region" description="Helical" evidence="5">
    <location>
        <begin position="475"/>
        <end position="495"/>
    </location>
</feature>
<sequence length="620" mass="65460">MKPGASLAVLLTASTGCAMTVLDTNVVAVVLPTIARDLDASFADVEWVVSTYVLCFAALLLPAGSIADRFGRRKVFLGGIGLFALASLLCGAAPSAPALYLARGAQGVGAAFLLAPALAVIGHAFHGEAERARAWAIWGGIMGLTMVLAPIIGGVIAYGLGWRWAFYVNMPVCALLGAAVLPLIQESRDSEARSLDPAGIILFAASMFGLTWGLIHGQAQGWLSTSALAGFAGGFAAFIGFLAAETNQARPMLDLALFRLPRFIGAVLAMFAYAASAQVMAQLLPLYLQNGLGLPPLDAGLAMFPFAIAMLVLPQIGQWLGRYLASHQILALGLSVVCLGNLVTAWGAAGRLWPLLILGMIILGSGGGLLNGDTQRAIMGVVPRERAGMASGISTTSRFSGILLGFVVLSTIMAIVARAALTTTICASIASRCEAATEFARLVAAGDVPKAVALMSPVSPTIANEIAHRGYATGFVAALLTAAVVAGLFAVVVAIQMRPARGRSSPTVFDRALHREESFVSRRHMDVLIEKWNEQHPKLWRYWSLEPKEKPKAEPVQRVNKVHSAAEIVARIREDIAAWDNMILRLITSDQSGPDIAELEALIEGFEDDLNLMLDGEDDA</sequence>
<evidence type="ECO:0000313" key="9">
    <source>
        <dbReference type="Proteomes" id="UP000189796"/>
    </source>
</evidence>
<feature type="transmembrane region" description="Helical" evidence="5">
    <location>
        <begin position="221"/>
        <end position="243"/>
    </location>
</feature>
<evidence type="ECO:0000256" key="4">
    <source>
        <dbReference type="ARBA" id="ARBA00023136"/>
    </source>
</evidence>
<dbReference type="Gene3D" id="1.20.1720.10">
    <property type="entry name" value="Multidrug resistance protein D"/>
    <property type="match status" value="1"/>
</dbReference>
<evidence type="ECO:0000256" key="2">
    <source>
        <dbReference type="ARBA" id="ARBA00022692"/>
    </source>
</evidence>
<evidence type="ECO:0000313" key="8">
    <source>
        <dbReference type="EMBL" id="SHI03654.1"/>
    </source>
</evidence>
<dbReference type="Pfam" id="PF07690">
    <property type="entry name" value="MFS_1"/>
    <property type="match status" value="1"/>
</dbReference>
<reference evidence="8 9" key="1">
    <citation type="submission" date="2016-11" db="EMBL/GenBank/DDBJ databases">
        <authorList>
            <person name="Jaros S."/>
            <person name="Januszkiewicz K."/>
            <person name="Wedrychowicz H."/>
        </authorList>
    </citation>
    <scope>NUCLEOTIDE SEQUENCE [LARGE SCALE GENOMIC DNA]</scope>
    <source>
        <strain evidence="8 9">GAS138</strain>
    </source>
</reference>
<keyword evidence="3 5" id="KW-1133">Transmembrane helix</keyword>
<feature type="transmembrane region" description="Helical" evidence="5">
    <location>
        <begin position="352"/>
        <end position="370"/>
    </location>
</feature>
<proteinExistence type="predicted"/>
<dbReference type="InterPro" id="IPR011701">
    <property type="entry name" value="MFS"/>
</dbReference>
<feature type="signal peptide" evidence="6">
    <location>
        <begin position="1"/>
        <end position="18"/>
    </location>
</feature>
<protein>
    <submittedName>
        <fullName evidence="8">Drug resistance transporter, EmrB/QacA subfamily</fullName>
    </submittedName>
</protein>
<dbReference type="PANTHER" id="PTHR42718">
    <property type="entry name" value="MAJOR FACILITATOR SUPERFAMILY MULTIDRUG TRANSPORTER MFSC"/>
    <property type="match status" value="1"/>
</dbReference>
<evidence type="ECO:0000256" key="1">
    <source>
        <dbReference type="ARBA" id="ARBA00004141"/>
    </source>
</evidence>
<feature type="transmembrane region" description="Helical" evidence="5">
    <location>
        <begin position="134"/>
        <end position="158"/>
    </location>
</feature>
<feature type="transmembrane region" description="Helical" evidence="5">
    <location>
        <begin position="195"/>
        <end position="215"/>
    </location>
</feature>
<comment type="subcellular location">
    <subcellularLocation>
        <location evidence="1">Membrane</location>
        <topology evidence="1">Multi-pass membrane protein</topology>
    </subcellularLocation>
</comment>
<gene>
    <name evidence="8" type="ORF">SAMN05443248_7648</name>
</gene>
<keyword evidence="4 5" id="KW-0472">Membrane</keyword>
<keyword evidence="6" id="KW-0732">Signal</keyword>
<organism evidence="8 9">
    <name type="scientific">Bradyrhizobium erythrophlei</name>
    <dbReference type="NCBI Taxonomy" id="1437360"/>
    <lineage>
        <taxon>Bacteria</taxon>
        <taxon>Pseudomonadati</taxon>
        <taxon>Pseudomonadota</taxon>
        <taxon>Alphaproteobacteria</taxon>
        <taxon>Hyphomicrobiales</taxon>
        <taxon>Nitrobacteraceae</taxon>
        <taxon>Bradyrhizobium</taxon>
    </lineage>
</organism>
<dbReference type="Proteomes" id="UP000189796">
    <property type="component" value="Chromosome I"/>
</dbReference>
<evidence type="ECO:0000259" key="7">
    <source>
        <dbReference type="PROSITE" id="PS50850"/>
    </source>
</evidence>
<evidence type="ECO:0000256" key="3">
    <source>
        <dbReference type="ARBA" id="ARBA00022989"/>
    </source>
</evidence>
<dbReference type="InterPro" id="IPR036259">
    <property type="entry name" value="MFS_trans_sf"/>
</dbReference>
<dbReference type="EMBL" id="LT670817">
    <property type="protein sequence ID" value="SHI03654.1"/>
    <property type="molecule type" value="Genomic_DNA"/>
</dbReference>
<feature type="transmembrane region" description="Helical" evidence="5">
    <location>
        <begin position="399"/>
        <end position="421"/>
    </location>
</feature>
<feature type="transmembrane region" description="Helical" evidence="5">
    <location>
        <begin position="75"/>
        <end position="94"/>
    </location>
</feature>
<dbReference type="CDD" id="cd17321">
    <property type="entry name" value="MFS_MMR_MDR_like"/>
    <property type="match status" value="1"/>
</dbReference>
<feature type="transmembrane region" description="Helical" evidence="5">
    <location>
        <begin position="263"/>
        <end position="287"/>
    </location>
</feature>
<keyword evidence="2 5" id="KW-0812">Transmembrane</keyword>
<feature type="transmembrane region" description="Helical" evidence="5">
    <location>
        <begin position="329"/>
        <end position="346"/>
    </location>
</feature>
<dbReference type="PANTHER" id="PTHR42718:SF49">
    <property type="entry name" value="EXPORT PROTEIN"/>
    <property type="match status" value="1"/>
</dbReference>
<evidence type="ECO:0000256" key="5">
    <source>
        <dbReference type="SAM" id="Phobius"/>
    </source>
</evidence>
<accession>A0A1M5XVT8</accession>
<dbReference type="GO" id="GO:0016020">
    <property type="term" value="C:membrane"/>
    <property type="evidence" value="ECO:0007669"/>
    <property type="project" value="UniProtKB-SubCell"/>
</dbReference>
<dbReference type="InterPro" id="IPR020846">
    <property type="entry name" value="MFS_dom"/>
</dbReference>
<dbReference type="SUPFAM" id="SSF103473">
    <property type="entry name" value="MFS general substrate transporter"/>
    <property type="match status" value="1"/>
</dbReference>
<feature type="chain" id="PRO_5012974445" evidence="6">
    <location>
        <begin position="19"/>
        <end position="620"/>
    </location>
</feature>
<dbReference type="PROSITE" id="PS51257">
    <property type="entry name" value="PROKAR_LIPOPROTEIN"/>
    <property type="match status" value="1"/>
</dbReference>
<name>A0A1M5XVT8_9BRAD</name>
<evidence type="ECO:0000256" key="6">
    <source>
        <dbReference type="SAM" id="SignalP"/>
    </source>
</evidence>
<dbReference type="PROSITE" id="PS50850">
    <property type="entry name" value="MFS"/>
    <property type="match status" value="1"/>
</dbReference>
<feature type="domain" description="Major facilitator superfamily (MFS) profile" evidence="7">
    <location>
        <begin position="9"/>
        <end position="501"/>
    </location>
</feature>
<dbReference type="GO" id="GO:0022857">
    <property type="term" value="F:transmembrane transporter activity"/>
    <property type="evidence" value="ECO:0007669"/>
    <property type="project" value="InterPro"/>
</dbReference>
<feature type="transmembrane region" description="Helical" evidence="5">
    <location>
        <begin position="299"/>
        <end position="317"/>
    </location>
</feature>
<dbReference type="RefSeq" id="WP_245332389.1">
    <property type="nucleotide sequence ID" value="NZ_LT670817.1"/>
</dbReference>
<feature type="transmembrane region" description="Helical" evidence="5">
    <location>
        <begin position="164"/>
        <end position="183"/>
    </location>
</feature>